<evidence type="ECO:0000256" key="1">
    <source>
        <dbReference type="ARBA" id="ARBA00004651"/>
    </source>
</evidence>
<proteinExistence type="predicted"/>
<evidence type="ECO:0000256" key="2">
    <source>
        <dbReference type="ARBA" id="ARBA00022475"/>
    </source>
</evidence>
<evidence type="ECO:0000259" key="8">
    <source>
        <dbReference type="Pfam" id="PF04039"/>
    </source>
</evidence>
<feature type="compositionally biased region" description="Acidic residues" evidence="6">
    <location>
        <begin position="30"/>
        <end position="39"/>
    </location>
</feature>
<dbReference type="eggNOG" id="arCOG03079">
    <property type="taxonomic scope" value="Archaea"/>
</dbReference>
<keyword evidence="2" id="KW-1003">Cell membrane</keyword>
<comment type="caution">
    <text evidence="9">The sequence shown here is derived from an EMBL/GenBank/DDBJ whole genome shotgun (WGS) entry which is preliminary data.</text>
</comment>
<dbReference type="STRING" id="1227454.C446_09143"/>
<keyword evidence="4 7" id="KW-1133">Transmembrane helix</keyword>
<accession>M0M3J3</accession>
<dbReference type="PANTHER" id="PTHR33932">
    <property type="entry name" value="NA(+)/H(+) ANTIPORTER SUBUNIT B"/>
    <property type="match status" value="1"/>
</dbReference>
<evidence type="ECO:0000256" key="4">
    <source>
        <dbReference type="ARBA" id="ARBA00022989"/>
    </source>
</evidence>
<dbReference type="OrthoDB" id="19265at2157"/>
<feature type="compositionally biased region" description="Basic and acidic residues" evidence="6">
    <location>
        <begin position="54"/>
        <end position="83"/>
    </location>
</feature>
<evidence type="ECO:0000313" key="9">
    <source>
        <dbReference type="EMBL" id="EMA38945.1"/>
    </source>
</evidence>
<sequence length="245" mass="25519">MTGNDDASRDVDDRGDGMDHEAASRTDGGTDTDADTADGEDVHGYVPADDPEEKEAVTEDNPRTDTQDTAEDARSERVTEERVTGTTPTVVQSPVVKTVARILTPFVVAFGVYLTLFGTSLPGGAFQGGVMMASAIVLIGLAFGFDPTRKWIDPRGLAGLFVLGAFLFGGIAVAAVVLGGAILELFVFPLSVENMVKLVEVAIAALVSGVITGLVIWLAAGYETADHGEKANKSENENGNGGDDA</sequence>
<feature type="region of interest" description="Disordered" evidence="6">
    <location>
        <begin position="1"/>
        <end position="88"/>
    </location>
</feature>
<keyword evidence="3 7" id="KW-0812">Transmembrane</keyword>
<keyword evidence="5 7" id="KW-0472">Membrane</keyword>
<evidence type="ECO:0000256" key="5">
    <source>
        <dbReference type="ARBA" id="ARBA00023136"/>
    </source>
</evidence>
<dbReference type="RefSeq" id="WP_006672750.1">
    <property type="nucleotide sequence ID" value="NZ_AOMA01000089.1"/>
</dbReference>
<keyword evidence="10" id="KW-1185">Reference proteome</keyword>
<dbReference type="Pfam" id="PF04039">
    <property type="entry name" value="MnhB"/>
    <property type="match status" value="1"/>
</dbReference>
<feature type="transmembrane region" description="Helical" evidence="7">
    <location>
        <begin position="102"/>
        <end position="119"/>
    </location>
</feature>
<dbReference type="PANTHER" id="PTHR33932:SF4">
    <property type="entry name" value="NA(+)_H(+) ANTIPORTER SUBUNIT B"/>
    <property type="match status" value="1"/>
</dbReference>
<feature type="transmembrane region" description="Helical" evidence="7">
    <location>
        <begin position="125"/>
        <end position="145"/>
    </location>
</feature>
<dbReference type="InterPro" id="IPR050622">
    <property type="entry name" value="CPA3_antiporter_subunitB"/>
</dbReference>
<feature type="transmembrane region" description="Helical" evidence="7">
    <location>
        <begin position="201"/>
        <end position="220"/>
    </location>
</feature>
<evidence type="ECO:0000256" key="3">
    <source>
        <dbReference type="ARBA" id="ARBA00022692"/>
    </source>
</evidence>
<evidence type="ECO:0000256" key="6">
    <source>
        <dbReference type="SAM" id="MobiDB-lite"/>
    </source>
</evidence>
<comment type="subcellular location">
    <subcellularLocation>
        <location evidence="1">Cell membrane</location>
        <topology evidence="1">Multi-pass membrane protein</topology>
    </subcellularLocation>
</comment>
<dbReference type="EMBL" id="AOMA01000089">
    <property type="protein sequence ID" value="EMA38945.1"/>
    <property type="molecule type" value="Genomic_DNA"/>
</dbReference>
<feature type="compositionally biased region" description="Basic and acidic residues" evidence="6">
    <location>
        <begin position="1"/>
        <end position="24"/>
    </location>
</feature>
<dbReference type="InterPro" id="IPR007182">
    <property type="entry name" value="MnhB"/>
</dbReference>
<name>M0M3J3_9EURY</name>
<feature type="domain" description="Na+/H+ antiporter MnhB subunit-related protein" evidence="8">
    <location>
        <begin position="95"/>
        <end position="212"/>
    </location>
</feature>
<feature type="transmembrane region" description="Helical" evidence="7">
    <location>
        <begin position="157"/>
        <end position="181"/>
    </location>
</feature>
<dbReference type="Proteomes" id="UP000011607">
    <property type="component" value="Unassembled WGS sequence"/>
</dbReference>
<evidence type="ECO:0000313" key="10">
    <source>
        <dbReference type="Proteomes" id="UP000011607"/>
    </source>
</evidence>
<protein>
    <submittedName>
        <fullName evidence="9">pH adaptation potassium efflux system protein B2, sodium/hydrogen antiporter subunit</fullName>
    </submittedName>
</protein>
<evidence type="ECO:0000256" key="7">
    <source>
        <dbReference type="SAM" id="Phobius"/>
    </source>
</evidence>
<dbReference type="GO" id="GO:0005886">
    <property type="term" value="C:plasma membrane"/>
    <property type="evidence" value="ECO:0007669"/>
    <property type="project" value="UniProtKB-SubCell"/>
</dbReference>
<dbReference type="AlphaFoldDB" id="M0M3J3"/>
<reference evidence="9 10" key="1">
    <citation type="journal article" date="2014" name="PLoS Genet.">
        <title>Phylogenetically driven sequencing of extremely halophilic archaea reveals strategies for static and dynamic osmo-response.</title>
        <authorList>
            <person name="Becker E.A."/>
            <person name="Seitzer P.M."/>
            <person name="Tritt A."/>
            <person name="Larsen D."/>
            <person name="Krusor M."/>
            <person name="Yao A.I."/>
            <person name="Wu D."/>
            <person name="Madern D."/>
            <person name="Eisen J.A."/>
            <person name="Darling A.E."/>
            <person name="Facciotti M.T."/>
        </authorList>
    </citation>
    <scope>NUCLEOTIDE SEQUENCE [LARGE SCALE GENOMIC DNA]</scope>
    <source>
        <strain evidence="9 10">JCM 10879</strain>
    </source>
</reference>
<gene>
    <name evidence="9" type="ORF">C446_09143</name>
</gene>
<organism evidence="9 10">
    <name type="scientific">Halobiforma nitratireducens JCM 10879</name>
    <dbReference type="NCBI Taxonomy" id="1227454"/>
    <lineage>
        <taxon>Archaea</taxon>
        <taxon>Methanobacteriati</taxon>
        <taxon>Methanobacteriota</taxon>
        <taxon>Stenosarchaea group</taxon>
        <taxon>Halobacteria</taxon>
        <taxon>Halobacteriales</taxon>
        <taxon>Natrialbaceae</taxon>
        <taxon>Halobiforma</taxon>
    </lineage>
</organism>